<feature type="compositionally biased region" description="Polar residues" evidence="1">
    <location>
        <begin position="230"/>
        <end position="241"/>
    </location>
</feature>
<reference evidence="3" key="4">
    <citation type="journal article" date="2015" name="G3 (Bethesda)">
        <title>Genome sequences of three phytopathogenic species of the Magnaporthaceae family of fungi.</title>
        <authorList>
            <person name="Okagaki L.H."/>
            <person name="Nunes C.C."/>
            <person name="Sailsbery J."/>
            <person name="Clay B."/>
            <person name="Brown D."/>
            <person name="John T."/>
            <person name="Oh Y."/>
            <person name="Young N."/>
            <person name="Fitzgerald M."/>
            <person name="Haas B.J."/>
            <person name="Zeng Q."/>
            <person name="Young S."/>
            <person name="Adiconis X."/>
            <person name="Fan L."/>
            <person name="Levin J.Z."/>
            <person name="Mitchell T.K."/>
            <person name="Okubara P.A."/>
            <person name="Farman M.L."/>
            <person name="Kohn L.M."/>
            <person name="Birren B."/>
            <person name="Ma L.-J."/>
            <person name="Dean R.A."/>
        </authorList>
    </citation>
    <scope>NUCLEOTIDE SEQUENCE</scope>
    <source>
        <strain evidence="3">ATCC 64411 / 73-15</strain>
    </source>
</reference>
<dbReference type="VEuPathDB" id="FungiDB:MAPG_00346"/>
<name>A0A0C4DKR7_MAGP6</name>
<reference evidence="4" key="2">
    <citation type="submission" date="2010-05" db="EMBL/GenBank/DDBJ databases">
        <title>The genome sequence of Magnaporthe poae strain ATCC 64411.</title>
        <authorList>
            <person name="Ma L.-J."/>
            <person name="Dead R."/>
            <person name="Young S."/>
            <person name="Zeng Q."/>
            <person name="Koehrsen M."/>
            <person name="Alvarado L."/>
            <person name="Berlin A."/>
            <person name="Chapman S.B."/>
            <person name="Chen Z."/>
            <person name="Freedman E."/>
            <person name="Gellesch M."/>
            <person name="Goldberg J."/>
            <person name="Griggs A."/>
            <person name="Gujja S."/>
            <person name="Heilman E.R."/>
            <person name="Heiman D."/>
            <person name="Hepburn T."/>
            <person name="Howarth C."/>
            <person name="Jen D."/>
            <person name="Larson L."/>
            <person name="Mehta T."/>
            <person name="Neiman D."/>
            <person name="Pearson M."/>
            <person name="Roberts A."/>
            <person name="Saif S."/>
            <person name="Shea T."/>
            <person name="Shenoy N."/>
            <person name="Sisk P."/>
            <person name="Stolte C."/>
            <person name="Sykes S."/>
            <person name="Walk T."/>
            <person name="White J."/>
            <person name="Yandava C."/>
            <person name="Haas B."/>
            <person name="Nusbaum C."/>
            <person name="Birren B."/>
        </authorList>
    </citation>
    <scope>NUCLEOTIDE SEQUENCE [LARGE SCALE GENOMIC DNA]</scope>
    <source>
        <strain evidence="4">ATCC 64411 / 73-15</strain>
    </source>
</reference>
<gene>
    <name evidence="2" type="ORF">MAPG_00346</name>
</gene>
<dbReference type="Proteomes" id="UP000011715">
    <property type="component" value="Unassembled WGS sequence"/>
</dbReference>
<reference evidence="2" key="3">
    <citation type="submission" date="2011-03" db="EMBL/GenBank/DDBJ databases">
        <title>Annotation of Magnaporthe poae ATCC 64411.</title>
        <authorList>
            <person name="Ma L.-J."/>
            <person name="Dead R."/>
            <person name="Young S.K."/>
            <person name="Zeng Q."/>
            <person name="Gargeya S."/>
            <person name="Fitzgerald M."/>
            <person name="Haas B."/>
            <person name="Abouelleil A."/>
            <person name="Alvarado L."/>
            <person name="Arachchi H.M."/>
            <person name="Berlin A."/>
            <person name="Brown A."/>
            <person name="Chapman S.B."/>
            <person name="Chen Z."/>
            <person name="Dunbar C."/>
            <person name="Freedman E."/>
            <person name="Gearin G."/>
            <person name="Gellesch M."/>
            <person name="Goldberg J."/>
            <person name="Griggs A."/>
            <person name="Gujja S."/>
            <person name="Heiman D."/>
            <person name="Howarth C."/>
            <person name="Larson L."/>
            <person name="Lui A."/>
            <person name="MacDonald P.J.P."/>
            <person name="Mehta T."/>
            <person name="Montmayeur A."/>
            <person name="Murphy C."/>
            <person name="Neiman D."/>
            <person name="Pearson M."/>
            <person name="Priest M."/>
            <person name="Roberts A."/>
            <person name="Saif S."/>
            <person name="Shea T."/>
            <person name="Shenoy N."/>
            <person name="Sisk P."/>
            <person name="Stolte C."/>
            <person name="Sykes S."/>
            <person name="Yandava C."/>
            <person name="Wortman J."/>
            <person name="Nusbaum C."/>
            <person name="Birren B."/>
        </authorList>
    </citation>
    <scope>NUCLEOTIDE SEQUENCE</scope>
    <source>
        <strain evidence="2">ATCC 64411</strain>
    </source>
</reference>
<evidence type="ECO:0000313" key="4">
    <source>
        <dbReference type="Proteomes" id="UP000011715"/>
    </source>
</evidence>
<reference evidence="3" key="5">
    <citation type="submission" date="2015-06" db="UniProtKB">
        <authorList>
            <consortium name="EnsemblFungi"/>
        </authorList>
    </citation>
    <scope>IDENTIFICATION</scope>
    <source>
        <strain evidence="3">ATCC 64411</strain>
    </source>
</reference>
<feature type="region of interest" description="Disordered" evidence="1">
    <location>
        <begin position="229"/>
        <end position="271"/>
    </location>
</feature>
<evidence type="ECO:0000256" key="1">
    <source>
        <dbReference type="SAM" id="MobiDB-lite"/>
    </source>
</evidence>
<feature type="region of interest" description="Disordered" evidence="1">
    <location>
        <begin position="145"/>
        <end position="169"/>
    </location>
</feature>
<sequence>MASIRQYVQMLKASNCRVLAREHELTADAPAKLKLLRWLGQTGCTLAGKGNPDTHSAVKLDSAPVTAPALPRAPDFVFLMYRVLDWSDWVATRATLPCSRQIRDHKITNVTASETMLGDFGRVPGFDLGASPRQHQQAPALARVAAQPRQGTPAPGLCRSRANPHHSLLPPIQASAASSHAHAGAAAAWPSRRSVFLQSARGIFRISPCPVAASPHHWVLRSAEADACAGSSSSGQFQVPRQRQPRAHLGDAPASSRSTRPHQTRTANRPSTAIAVRCGTASAPNPPPPRHHDTHHYHRLHLLYERMC</sequence>
<dbReference type="AlphaFoldDB" id="A0A0C4DKR7"/>
<proteinExistence type="predicted"/>
<dbReference type="EnsemblFungi" id="MAPG_00346T0">
    <property type="protein sequence ID" value="MAPG_00346T0"/>
    <property type="gene ID" value="MAPG_00346"/>
</dbReference>
<evidence type="ECO:0000313" key="2">
    <source>
        <dbReference type="EMBL" id="KLU81255.1"/>
    </source>
</evidence>
<dbReference type="EMBL" id="ADBL01000078">
    <property type="status" value="NOT_ANNOTATED_CDS"/>
    <property type="molecule type" value="Genomic_DNA"/>
</dbReference>
<keyword evidence="4" id="KW-1185">Reference proteome</keyword>
<reference evidence="2" key="1">
    <citation type="submission" date="2010-05" db="EMBL/GenBank/DDBJ databases">
        <title>The Genome Sequence of Magnaporthe poae strain ATCC 64411.</title>
        <authorList>
            <consortium name="The Broad Institute Genome Sequencing Platform"/>
            <consortium name="Broad Institute Genome Sequencing Center for Infectious Disease"/>
            <person name="Ma L.-J."/>
            <person name="Dead R."/>
            <person name="Young S."/>
            <person name="Zeng Q."/>
            <person name="Koehrsen M."/>
            <person name="Alvarado L."/>
            <person name="Berlin A."/>
            <person name="Chapman S.B."/>
            <person name="Chen Z."/>
            <person name="Freedman E."/>
            <person name="Gellesch M."/>
            <person name="Goldberg J."/>
            <person name="Griggs A."/>
            <person name="Gujja S."/>
            <person name="Heilman E.R."/>
            <person name="Heiman D."/>
            <person name="Hepburn T."/>
            <person name="Howarth C."/>
            <person name="Jen D."/>
            <person name="Larson L."/>
            <person name="Mehta T."/>
            <person name="Neiman D."/>
            <person name="Pearson M."/>
            <person name="Roberts A."/>
            <person name="Saif S."/>
            <person name="Shea T."/>
            <person name="Shenoy N."/>
            <person name="Sisk P."/>
            <person name="Stolte C."/>
            <person name="Sykes S."/>
            <person name="Walk T."/>
            <person name="White J."/>
            <person name="Yandava C."/>
            <person name="Haas B."/>
            <person name="Nusbaum C."/>
            <person name="Birren B."/>
        </authorList>
    </citation>
    <scope>NUCLEOTIDE SEQUENCE</scope>
    <source>
        <strain evidence="2">ATCC 64411</strain>
    </source>
</reference>
<protein>
    <submittedName>
        <fullName evidence="2 3">Uncharacterized protein</fullName>
    </submittedName>
</protein>
<organism evidence="3 4">
    <name type="scientific">Magnaporthiopsis poae (strain ATCC 64411 / 73-15)</name>
    <name type="common">Kentucky bluegrass fungus</name>
    <name type="synonym">Magnaporthe poae</name>
    <dbReference type="NCBI Taxonomy" id="644358"/>
    <lineage>
        <taxon>Eukaryota</taxon>
        <taxon>Fungi</taxon>
        <taxon>Dikarya</taxon>
        <taxon>Ascomycota</taxon>
        <taxon>Pezizomycotina</taxon>
        <taxon>Sordariomycetes</taxon>
        <taxon>Sordariomycetidae</taxon>
        <taxon>Magnaporthales</taxon>
        <taxon>Magnaporthaceae</taxon>
        <taxon>Magnaporthiopsis</taxon>
    </lineage>
</organism>
<evidence type="ECO:0000313" key="3">
    <source>
        <dbReference type="EnsemblFungi" id="MAPG_00346T0"/>
    </source>
</evidence>
<accession>A0A0C4DKR7</accession>
<dbReference type="EMBL" id="GL876966">
    <property type="protein sequence ID" value="KLU81255.1"/>
    <property type="molecule type" value="Genomic_DNA"/>
</dbReference>